<organism evidence="1 3">
    <name type="scientific">Punica granatum</name>
    <name type="common">Pomegranate</name>
    <dbReference type="NCBI Taxonomy" id="22663"/>
    <lineage>
        <taxon>Eukaryota</taxon>
        <taxon>Viridiplantae</taxon>
        <taxon>Streptophyta</taxon>
        <taxon>Embryophyta</taxon>
        <taxon>Tracheophyta</taxon>
        <taxon>Spermatophyta</taxon>
        <taxon>Magnoliopsida</taxon>
        <taxon>eudicotyledons</taxon>
        <taxon>Gunneridae</taxon>
        <taxon>Pentapetalae</taxon>
        <taxon>rosids</taxon>
        <taxon>malvids</taxon>
        <taxon>Myrtales</taxon>
        <taxon>Lythraceae</taxon>
        <taxon>Punica</taxon>
    </lineage>
</organism>
<evidence type="ECO:0000313" key="4">
    <source>
        <dbReference type="Proteomes" id="UP000233551"/>
    </source>
</evidence>
<dbReference type="EMBL" id="MTKT01004939">
    <property type="protein sequence ID" value="OWM68735.1"/>
    <property type="molecule type" value="Genomic_DNA"/>
</dbReference>
<dbReference type="EMBL" id="PGOL01002180">
    <property type="protein sequence ID" value="PKI49884.1"/>
    <property type="molecule type" value="Genomic_DNA"/>
</dbReference>
<gene>
    <name evidence="1" type="ORF">CDL15_Pgr024922</name>
    <name evidence="2" type="ORF">CRG98_029722</name>
</gene>
<protein>
    <submittedName>
        <fullName evidence="1">Uncharacterized protein</fullName>
    </submittedName>
</protein>
<dbReference type="Proteomes" id="UP000233551">
    <property type="component" value="Unassembled WGS sequence"/>
</dbReference>
<accession>A0A218W7G7</accession>
<keyword evidence="4" id="KW-1185">Reference proteome</keyword>
<reference evidence="3" key="1">
    <citation type="journal article" date="2017" name="Plant J.">
        <title>The pomegranate (Punica granatum L.) genome and the genomics of punicalagin biosynthesis.</title>
        <authorList>
            <person name="Qin G."/>
            <person name="Xu C."/>
            <person name="Ming R."/>
            <person name="Tang H."/>
            <person name="Guyot R."/>
            <person name="Kramer E.M."/>
            <person name="Hu Y."/>
            <person name="Yi X."/>
            <person name="Qi Y."/>
            <person name="Xu X."/>
            <person name="Gao Z."/>
            <person name="Pan H."/>
            <person name="Jian J."/>
            <person name="Tian Y."/>
            <person name="Yue Z."/>
            <person name="Xu Y."/>
        </authorList>
    </citation>
    <scope>NUCLEOTIDE SEQUENCE [LARGE SCALE GENOMIC DNA]</scope>
    <source>
        <strain evidence="3">cv. Dabenzi</strain>
    </source>
</reference>
<name>A0A218W7G7_PUNGR</name>
<reference evidence="2 4" key="3">
    <citation type="submission" date="2017-11" db="EMBL/GenBank/DDBJ databases">
        <title>De-novo sequencing of pomegranate (Punica granatum L.) genome.</title>
        <authorList>
            <person name="Akparov Z."/>
            <person name="Amiraslanov A."/>
            <person name="Hajiyeva S."/>
            <person name="Abbasov M."/>
            <person name="Kaur K."/>
            <person name="Hamwieh A."/>
            <person name="Solovyev V."/>
            <person name="Salamov A."/>
            <person name="Braich B."/>
            <person name="Kosarev P."/>
            <person name="Mahmoud A."/>
            <person name="Hajiyev E."/>
            <person name="Babayeva S."/>
            <person name="Izzatullayeva V."/>
            <person name="Mammadov A."/>
            <person name="Mammadov A."/>
            <person name="Sharifova S."/>
            <person name="Ojaghi J."/>
            <person name="Eynullazada K."/>
            <person name="Bayramov B."/>
            <person name="Abdulazimova A."/>
            <person name="Shahmuradov I."/>
        </authorList>
    </citation>
    <scope>NUCLEOTIDE SEQUENCE [LARGE SCALE GENOMIC DNA]</scope>
    <source>
        <strain evidence="2">AG2017</strain>
        <strain evidence="4">cv. AG2017</strain>
        <tissue evidence="2">Leaf</tissue>
    </source>
</reference>
<dbReference type="Proteomes" id="UP000197138">
    <property type="component" value="Unassembled WGS sequence"/>
</dbReference>
<proteinExistence type="predicted"/>
<sequence>MVGLAAAMSSTLPLAAVMKTSCLPFLPHRQLASNVVGGGGVLLLVKSEASTPPTLPLRRGACVDGLFSPLWEAVTSSLPSLAIRVAVWGAGLASLLVGALASPLLPATGTFDFSPSRLSWWWVLICASPASPPAAASSVRHAKECSLFQIKALVMPPDCSKPTFCVGYGQLGPDRSASLIVFG</sequence>
<dbReference type="AlphaFoldDB" id="A0A218W7G7"/>
<comment type="caution">
    <text evidence="1">The sequence shown here is derived from an EMBL/GenBank/DDBJ whole genome shotgun (WGS) entry which is preliminary data.</text>
</comment>
<evidence type="ECO:0000313" key="2">
    <source>
        <dbReference type="EMBL" id="PKI49884.1"/>
    </source>
</evidence>
<evidence type="ECO:0000313" key="3">
    <source>
        <dbReference type="Proteomes" id="UP000197138"/>
    </source>
</evidence>
<reference evidence="1" key="2">
    <citation type="submission" date="2017-06" db="EMBL/GenBank/DDBJ databases">
        <title>The pomegranate genome and the genomics of punicalagin biosynthesis.</title>
        <authorList>
            <person name="Xu C."/>
        </authorList>
    </citation>
    <scope>NUCLEOTIDE SEQUENCE [LARGE SCALE GENOMIC DNA]</scope>
    <source>
        <tissue evidence="1">Fresh leaf</tissue>
    </source>
</reference>
<evidence type="ECO:0000313" key="1">
    <source>
        <dbReference type="EMBL" id="OWM68735.1"/>
    </source>
</evidence>